<evidence type="ECO:0000313" key="4">
    <source>
        <dbReference type="Proteomes" id="UP001107558"/>
    </source>
</evidence>
<protein>
    <submittedName>
        <fullName evidence="3">Uncharacterized protein</fullName>
    </submittedName>
</protein>
<keyword evidence="1" id="KW-0175">Coiled coil</keyword>
<feature type="compositionally biased region" description="Basic and acidic residues" evidence="2">
    <location>
        <begin position="41"/>
        <end position="53"/>
    </location>
</feature>
<gene>
    <name evidence="3" type="ORF">PVAND_008822</name>
</gene>
<evidence type="ECO:0000256" key="1">
    <source>
        <dbReference type="SAM" id="Coils"/>
    </source>
</evidence>
<proteinExistence type="predicted"/>
<comment type="caution">
    <text evidence="3">The sequence shown here is derived from an EMBL/GenBank/DDBJ whole genome shotgun (WGS) entry which is preliminary data.</text>
</comment>
<dbReference type="OrthoDB" id="10472216at2759"/>
<reference evidence="3" key="1">
    <citation type="submission" date="2021-03" db="EMBL/GenBank/DDBJ databases">
        <title>Chromosome level genome of the anhydrobiotic midge Polypedilum vanderplanki.</title>
        <authorList>
            <person name="Yoshida Y."/>
            <person name="Kikawada T."/>
            <person name="Gusev O."/>
        </authorList>
    </citation>
    <scope>NUCLEOTIDE SEQUENCE</scope>
    <source>
        <strain evidence="3">NIAS01</strain>
        <tissue evidence="3">Whole body or cell culture</tissue>
    </source>
</reference>
<feature type="coiled-coil region" evidence="1">
    <location>
        <begin position="260"/>
        <end position="350"/>
    </location>
</feature>
<keyword evidence="4" id="KW-1185">Reference proteome</keyword>
<name>A0A9J6CB07_POLVA</name>
<dbReference type="EMBL" id="JADBJN010000002">
    <property type="protein sequence ID" value="KAG5679242.1"/>
    <property type="molecule type" value="Genomic_DNA"/>
</dbReference>
<sequence length="488" mass="56015">MATLARTEVLEQKIEKQIREHALTMKNLKNELQILKGKPKAQKDQRPNNDAMKKLGQNENVRKCPAKSLKKVPVDDKSTISNNHNNFTAGDKMTNKMIVQNHPHADEHVTMNGGSTLRTESILTSHTTSTSVVPESVMTRINYNGNIISSPVSPIKLLEFLIFDFRTKLKDYVSEDDEVIDKAFNEIIYTIKRAKLERRLIKVSSQISQHKCHLISTSTQTAVDKESIEKLIDFGSKQSLMQSELDLNLKRMEEIFTNELKKSDDKITKLSEDINLLQQKLYNGIDDKNTTMSHHIDLKMEEIKGEMKFLLRMIEETKNHNLIDNFNKKLAQTQKKIDEVKRKCTETAKNCLQMHVENHLSQNRKLQTKQMECELGHIKSVVDRNIRELKNVLTHTQSLMLPESKSTASLYSTNLSQLEDFNAESIISSSSIKLNENFHHRETKNCCVDKFNNISIIDDYDDDSEKDNDLMAKDETSVASAIITLQRQ</sequence>
<organism evidence="3 4">
    <name type="scientific">Polypedilum vanderplanki</name>
    <name type="common">Sleeping chironomid midge</name>
    <dbReference type="NCBI Taxonomy" id="319348"/>
    <lineage>
        <taxon>Eukaryota</taxon>
        <taxon>Metazoa</taxon>
        <taxon>Ecdysozoa</taxon>
        <taxon>Arthropoda</taxon>
        <taxon>Hexapoda</taxon>
        <taxon>Insecta</taxon>
        <taxon>Pterygota</taxon>
        <taxon>Neoptera</taxon>
        <taxon>Endopterygota</taxon>
        <taxon>Diptera</taxon>
        <taxon>Nematocera</taxon>
        <taxon>Chironomoidea</taxon>
        <taxon>Chironomidae</taxon>
        <taxon>Chironominae</taxon>
        <taxon>Polypedilum</taxon>
        <taxon>Polypedilum</taxon>
    </lineage>
</organism>
<accession>A0A9J6CB07</accession>
<evidence type="ECO:0000313" key="3">
    <source>
        <dbReference type="EMBL" id="KAG5679242.1"/>
    </source>
</evidence>
<dbReference type="Proteomes" id="UP001107558">
    <property type="component" value="Chromosome 2"/>
</dbReference>
<dbReference type="AlphaFoldDB" id="A0A9J6CB07"/>
<evidence type="ECO:0000256" key="2">
    <source>
        <dbReference type="SAM" id="MobiDB-lite"/>
    </source>
</evidence>
<feature type="region of interest" description="Disordered" evidence="2">
    <location>
        <begin position="37"/>
        <end position="63"/>
    </location>
</feature>